<feature type="compositionally biased region" description="Low complexity" evidence="1">
    <location>
        <begin position="446"/>
        <end position="478"/>
    </location>
</feature>
<keyword evidence="3" id="KW-1185">Reference proteome</keyword>
<organism evidence="2 3">
    <name type="scientific">Phaeosphaeria nodorum (strain SN15 / ATCC MYA-4574 / FGSC 10173)</name>
    <name type="common">Glume blotch fungus</name>
    <name type="synonym">Parastagonospora nodorum</name>
    <dbReference type="NCBI Taxonomy" id="321614"/>
    <lineage>
        <taxon>Eukaryota</taxon>
        <taxon>Fungi</taxon>
        <taxon>Dikarya</taxon>
        <taxon>Ascomycota</taxon>
        <taxon>Pezizomycotina</taxon>
        <taxon>Dothideomycetes</taxon>
        <taxon>Pleosporomycetidae</taxon>
        <taxon>Pleosporales</taxon>
        <taxon>Pleosporineae</taxon>
        <taxon>Phaeosphaeriaceae</taxon>
        <taxon>Parastagonospora</taxon>
    </lineage>
</organism>
<accession>A0A7U2EZD8</accession>
<feature type="region of interest" description="Disordered" evidence="1">
    <location>
        <begin position="377"/>
        <end position="490"/>
    </location>
</feature>
<dbReference type="RefSeq" id="XP_001795946.1">
    <property type="nucleotide sequence ID" value="XM_001795894.1"/>
</dbReference>
<gene>
    <name evidence="2" type="ORF">JI435_055410</name>
</gene>
<evidence type="ECO:0000313" key="3">
    <source>
        <dbReference type="Proteomes" id="UP000663193"/>
    </source>
</evidence>
<dbReference type="AlphaFoldDB" id="A0A7U2EZD8"/>
<proteinExistence type="predicted"/>
<dbReference type="EMBL" id="CP069028">
    <property type="protein sequence ID" value="QRC95903.1"/>
    <property type="molecule type" value="Genomic_DNA"/>
</dbReference>
<name>A0A7U2EZD8_PHANO</name>
<dbReference type="OrthoDB" id="3788067at2759"/>
<feature type="region of interest" description="Disordered" evidence="1">
    <location>
        <begin position="283"/>
        <end position="317"/>
    </location>
</feature>
<evidence type="ECO:0000313" key="2">
    <source>
        <dbReference type="EMBL" id="QRC95903.1"/>
    </source>
</evidence>
<dbReference type="Proteomes" id="UP000663193">
    <property type="component" value="Chromosome 6"/>
</dbReference>
<dbReference type="KEGG" id="pno:SNOG_05541"/>
<reference evidence="3" key="1">
    <citation type="journal article" date="2021" name="BMC Genomics">
        <title>Chromosome-level genome assembly and manually-curated proteome of model necrotroph Parastagonospora nodorum Sn15 reveals a genome-wide trove of candidate effector homologs, and redundancy of virulence-related functions within an accessory chromosome.</title>
        <authorList>
            <person name="Bertazzoni S."/>
            <person name="Jones D.A.B."/>
            <person name="Phan H.T."/>
            <person name="Tan K.-C."/>
            <person name="Hane J.K."/>
        </authorList>
    </citation>
    <scope>NUCLEOTIDE SEQUENCE [LARGE SCALE GENOMIC DNA]</scope>
    <source>
        <strain evidence="3">SN15 / ATCC MYA-4574 / FGSC 10173)</strain>
    </source>
</reference>
<evidence type="ECO:0000256" key="1">
    <source>
        <dbReference type="SAM" id="MobiDB-lite"/>
    </source>
</evidence>
<sequence>MTLQRQPFGHCRPVAPRRIPFVLSGRTTLSEHLPAEIIDVPITVAQRSLYLRNAVARQALNALTERQIRLPDVDPTGFRMYIDWLKVGRVEFHISTSTNTGTGLLLRDSFDLIFAHMAGSQLEEPNFQDYIIDELSKLLDASQTPDLKVLEVVFLEKGASNILKQFVIDRMFAVERRMLSMMRGFVGSTEAIRGCEYHVHEAGECYRHRTVAKFESRHSLPNNSNDGFNARELSVYNGSERFQASTPTLPYKTTSANAPFYKMADAAYFGSAEWSREVRGLGRHSPMQDLRTDKPLPVIPPLTPGTSPSPPSSSCSLVSSLSNNKTAYLSTQQLISECLARLPPLPTPSILASDPDPHASAVPVLIMECLERFKRNNTERASSSESEDSPAEHLRQRYASPDIPIPVKRPILQARSQKHVRWQPSFEELPKPARKELRAEFPVRQRSFSTRPASTSSSTRPNTSTHSPSIPHSPASPTLSIPRKPAPHRGSDWLTQYNLINTLSTTPKASMIAAKPSKKSRFVEMLRSDSGLSRRRVGMGSGMELEREGSVIRIKSAMD</sequence>
<dbReference type="VEuPathDB" id="FungiDB:JI435_055410"/>
<feature type="compositionally biased region" description="Pro residues" evidence="1">
    <location>
        <begin position="297"/>
        <end position="311"/>
    </location>
</feature>
<feature type="compositionally biased region" description="Basic and acidic residues" evidence="1">
    <location>
        <begin position="428"/>
        <end position="443"/>
    </location>
</feature>
<protein>
    <submittedName>
        <fullName evidence="2">Uncharacterized protein</fullName>
    </submittedName>
</protein>